<comment type="caution">
    <text evidence="1">The sequence shown here is derived from an EMBL/GenBank/DDBJ whole genome shotgun (WGS) entry which is preliminary data.</text>
</comment>
<accession>A0ACB0YHH8</accession>
<dbReference type="Proteomes" id="UP001497535">
    <property type="component" value="Unassembled WGS sequence"/>
</dbReference>
<evidence type="ECO:0000313" key="2">
    <source>
        <dbReference type="Proteomes" id="UP001497535"/>
    </source>
</evidence>
<organism evidence="1 2">
    <name type="scientific">Meloidogyne enterolobii</name>
    <name type="common">Root-knot nematode worm</name>
    <name type="synonym">Meloidogyne mayaguensis</name>
    <dbReference type="NCBI Taxonomy" id="390850"/>
    <lineage>
        <taxon>Eukaryota</taxon>
        <taxon>Metazoa</taxon>
        <taxon>Ecdysozoa</taxon>
        <taxon>Nematoda</taxon>
        <taxon>Chromadorea</taxon>
        <taxon>Rhabditida</taxon>
        <taxon>Tylenchina</taxon>
        <taxon>Tylenchomorpha</taxon>
        <taxon>Tylenchoidea</taxon>
        <taxon>Meloidogynidae</taxon>
        <taxon>Meloidogyninae</taxon>
        <taxon>Meloidogyne</taxon>
    </lineage>
</organism>
<protein>
    <submittedName>
        <fullName evidence="1">Uncharacterized protein</fullName>
    </submittedName>
</protein>
<sequence>MFFGSCFDSLNVFNTIILLDDVLFPKEKSSKISLNVQTTVRSLNFSGNLLSNDQLRHLPYTIEGQLQLILGNRVSIEYKKLNKSLIFNLPLGLVLKINEEKSKKDEKMKEREVFFGSPNSNFFEPH</sequence>
<evidence type="ECO:0000313" key="1">
    <source>
        <dbReference type="EMBL" id="CAK5046945.1"/>
    </source>
</evidence>
<proteinExistence type="predicted"/>
<reference evidence="1" key="1">
    <citation type="submission" date="2023-11" db="EMBL/GenBank/DDBJ databases">
        <authorList>
            <person name="Poullet M."/>
        </authorList>
    </citation>
    <scope>NUCLEOTIDE SEQUENCE</scope>
    <source>
        <strain evidence="1">E1834</strain>
    </source>
</reference>
<name>A0ACB0YHH8_MELEN</name>
<dbReference type="EMBL" id="CAVMJV010000012">
    <property type="protein sequence ID" value="CAK5046945.1"/>
    <property type="molecule type" value="Genomic_DNA"/>
</dbReference>
<gene>
    <name evidence="1" type="ORF">MENTE1834_LOCUS12233</name>
</gene>
<keyword evidence="2" id="KW-1185">Reference proteome</keyword>